<evidence type="ECO:0000256" key="4">
    <source>
        <dbReference type="ARBA" id="ARBA00022741"/>
    </source>
</evidence>
<dbReference type="GO" id="GO:0008270">
    <property type="term" value="F:zinc ion binding"/>
    <property type="evidence" value="ECO:0007669"/>
    <property type="project" value="UniProtKB-KW"/>
</dbReference>
<feature type="domain" description="DAGKc" evidence="11">
    <location>
        <begin position="276"/>
        <end position="415"/>
    </location>
</feature>
<keyword evidence="8" id="KW-0472">Membrane</keyword>
<dbReference type="Proteomes" id="UP000011083">
    <property type="component" value="Unassembled WGS sequence"/>
</dbReference>
<dbReference type="PROSITE" id="PS50146">
    <property type="entry name" value="DAGK"/>
    <property type="match status" value="1"/>
</dbReference>
<dbReference type="PANTHER" id="PTHR11255">
    <property type="entry name" value="DIACYLGLYCEROL KINASE"/>
    <property type="match status" value="1"/>
</dbReference>
<feature type="region of interest" description="Disordered" evidence="10">
    <location>
        <begin position="231"/>
        <end position="253"/>
    </location>
</feature>
<evidence type="ECO:0000256" key="7">
    <source>
        <dbReference type="ARBA" id="ARBA00022840"/>
    </source>
</evidence>
<feature type="region of interest" description="Disordered" evidence="10">
    <location>
        <begin position="188"/>
        <end position="214"/>
    </location>
</feature>
<reference evidence="12 13" key="1">
    <citation type="journal article" date="2013" name="Genome Biol.">
        <title>Genome of Acanthamoeba castellanii highlights extensive lateral gene transfer and early evolution of tyrosine kinase signaling.</title>
        <authorList>
            <person name="Clarke M."/>
            <person name="Lohan A.J."/>
            <person name="Liu B."/>
            <person name="Lagkouvardos I."/>
            <person name="Roy S."/>
            <person name="Zafar N."/>
            <person name="Bertelli C."/>
            <person name="Schilde C."/>
            <person name="Kianianmomeni A."/>
            <person name="Burglin T.R."/>
            <person name="Frech C."/>
            <person name="Turcotte B."/>
            <person name="Kopec K.O."/>
            <person name="Synnott J.M."/>
            <person name="Choo C."/>
            <person name="Paponov I."/>
            <person name="Finkler A."/>
            <person name="Soon Heng Tan C."/>
            <person name="Hutchins A.P."/>
            <person name="Weinmeier T."/>
            <person name="Rattei T."/>
            <person name="Chu J.S."/>
            <person name="Gimenez G."/>
            <person name="Irimia M."/>
            <person name="Rigden D.J."/>
            <person name="Fitzpatrick D.A."/>
            <person name="Lorenzo-Morales J."/>
            <person name="Bateman A."/>
            <person name="Chiu C.H."/>
            <person name="Tang P."/>
            <person name="Hegemann P."/>
            <person name="Fromm H."/>
            <person name="Raoult D."/>
            <person name="Greub G."/>
            <person name="Miranda-Saavedra D."/>
            <person name="Chen N."/>
            <person name="Nash P."/>
            <person name="Ginger M.L."/>
            <person name="Horn M."/>
            <person name="Schaap P."/>
            <person name="Caler L."/>
            <person name="Loftus B."/>
        </authorList>
    </citation>
    <scope>NUCLEOTIDE SEQUENCE [LARGE SCALE GENOMIC DNA]</scope>
    <source>
        <strain evidence="12 13">Neff</strain>
    </source>
</reference>
<dbReference type="InterPro" id="IPR001206">
    <property type="entry name" value="Diacylglycerol_kinase_cat_dom"/>
</dbReference>
<dbReference type="EC" id="2.7.1.107" evidence="9"/>
<evidence type="ECO:0000259" key="11">
    <source>
        <dbReference type="PROSITE" id="PS50146"/>
    </source>
</evidence>
<feature type="region of interest" description="Disordered" evidence="10">
    <location>
        <begin position="1"/>
        <end position="132"/>
    </location>
</feature>
<evidence type="ECO:0000256" key="6">
    <source>
        <dbReference type="ARBA" id="ARBA00022777"/>
    </source>
</evidence>
<evidence type="ECO:0000256" key="10">
    <source>
        <dbReference type="SAM" id="MobiDB-lite"/>
    </source>
</evidence>
<dbReference type="InterPro" id="IPR017438">
    <property type="entry name" value="ATP-NAD_kinase_N"/>
</dbReference>
<dbReference type="GO" id="GO:0016020">
    <property type="term" value="C:membrane"/>
    <property type="evidence" value="ECO:0007669"/>
    <property type="project" value="UniProtKB-SubCell"/>
</dbReference>
<evidence type="ECO:0000313" key="13">
    <source>
        <dbReference type="Proteomes" id="UP000011083"/>
    </source>
</evidence>
<gene>
    <name evidence="12" type="ORF">ACA1_378180</name>
</gene>
<keyword evidence="5" id="KW-0862">Zinc</keyword>
<dbReference type="GeneID" id="14916340"/>
<keyword evidence="4 9" id="KW-0547">Nucleotide-binding</keyword>
<dbReference type="GO" id="GO:0004143">
    <property type="term" value="F:ATP-dependent diacylglycerol kinase activity"/>
    <property type="evidence" value="ECO:0007669"/>
    <property type="project" value="UniProtKB-EC"/>
</dbReference>
<sequence length="677" mass="74038">MDTYGDYVISSAAHQSSPPSTSPSGHIPTSFGTFSASPLLSSSPLRQSTGASFRKVSLFSSDNTKRGASSDSEDAAGSPTRPGLLKQSLAQQQKLDEERAMGGYPRTGRRGSLDDSVRRHRRDDSDTFYAAGEKDRRQIADVKLTSQSSSAFASAACTSSPDTAETRTRPNAAAPVVATAAARKNYQTFSQTTRAPPASSSSSSSSISSPTYDTHAQVKRALKPIGVSLLRDPVRTSTPPAAVPTLSKSSSSSTSTVSFEACHADVREKDRKKKKKAKKSFVAFVNTKSGAQKGEDALELLTEELGEDRVFDLVELDDLEDCLEQFRGEENLCIVVGGGDGTYSSIINALIKMKFQPMPTLATLPMGTGNDLAREFGWGGGFEPDEESVHRNLRPLSAGRALSTRHIRPQNEVTGEFSESRRTVQYMFNYFNVGFDAHVALGFDNTRKKHPWLFKAQLLNKLFYLCSVPGPAVNGMTDLHSCVMAEVDDDPITLPKDLRTFVVLNFTCYQAGLDIWGTAQEADNSAGYPILWSTPSMSDRTVEVVGIGGLDHEATVRTNVSKGYRLGQGSTLKLRILDDVAINIDGEPEWQKAPCEVSITRWGSISILRSPESDDKEEDKEKRDKERREKKKKQTTKVRIGSKRIAKRRRTPAKPTWEQSSKFSFGGFLVYMLTGSV</sequence>
<dbReference type="GO" id="GO:0005524">
    <property type="term" value="F:ATP binding"/>
    <property type="evidence" value="ECO:0007669"/>
    <property type="project" value="UniProtKB-KW"/>
</dbReference>
<dbReference type="EMBL" id="KB008025">
    <property type="protein sequence ID" value="ELR15700.1"/>
    <property type="molecule type" value="Genomic_DNA"/>
</dbReference>
<dbReference type="Gene3D" id="2.60.200.40">
    <property type="match status" value="1"/>
</dbReference>
<feature type="compositionally biased region" description="Low complexity" evidence="10">
    <location>
        <begin position="199"/>
        <end position="209"/>
    </location>
</feature>
<keyword evidence="13" id="KW-1185">Reference proteome</keyword>
<dbReference type="InterPro" id="IPR000756">
    <property type="entry name" value="Diacylglycerol_kin_accessory"/>
</dbReference>
<dbReference type="Pfam" id="PF00781">
    <property type="entry name" value="DAGK_cat"/>
    <property type="match status" value="1"/>
</dbReference>
<dbReference type="STRING" id="1257118.L8GRU7"/>
<keyword evidence="5" id="KW-0863">Zinc-finger</keyword>
<dbReference type="Pfam" id="PF00609">
    <property type="entry name" value="DAGK_acc"/>
    <property type="match status" value="1"/>
</dbReference>
<evidence type="ECO:0000256" key="3">
    <source>
        <dbReference type="ARBA" id="ARBA00022679"/>
    </source>
</evidence>
<evidence type="ECO:0000256" key="2">
    <source>
        <dbReference type="ARBA" id="ARBA00009280"/>
    </source>
</evidence>
<dbReference type="GO" id="GO:0007200">
    <property type="term" value="P:phospholipase C-activating G protein-coupled receptor signaling pathway"/>
    <property type="evidence" value="ECO:0007669"/>
    <property type="project" value="InterPro"/>
</dbReference>
<evidence type="ECO:0000256" key="1">
    <source>
        <dbReference type="ARBA" id="ARBA00004370"/>
    </source>
</evidence>
<evidence type="ECO:0000313" key="12">
    <source>
        <dbReference type="EMBL" id="ELR15700.1"/>
    </source>
</evidence>
<dbReference type="OrthoDB" id="242257at2759"/>
<dbReference type="InterPro" id="IPR016064">
    <property type="entry name" value="NAD/diacylglycerol_kinase_sf"/>
</dbReference>
<feature type="region of interest" description="Disordered" evidence="10">
    <location>
        <begin position="610"/>
        <end position="660"/>
    </location>
</feature>
<protein>
    <recommendedName>
        <fullName evidence="9">Diacylglycerol kinase</fullName>
        <shortName evidence="9">DAG kinase</shortName>
        <ecNumber evidence="9">2.7.1.107</ecNumber>
    </recommendedName>
</protein>
<comment type="catalytic activity">
    <reaction evidence="9">
        <text>a 1,2-diacyl-sn-glycerol + ATP = a 1,2-diacyl-sn-glycero-3-phosphate + ADP + H(+)</text>
        <dbReference type="Rhea" id="RHEA:10272"/>
        <dbReference type="ChEBI" id="CHEBI:15378"/>
        <dbReference type="ChEBI" id="CHEBI:17815"/>
        <dbReference type="ChEBI" id="CHEBI:30616"/>
        <dbReference type="ChEBI" id="CHEBI:58608"/>
        <dbReference type="ChEBI" id="CHEBI:456216"/>
        <dbReference type="EC" id="2.7.1.107"/>
    </reaction>
</comment>
<keyword evidence="5" id="KW-0479">Metal-binding</keyword>
<evidence type="ECO:0000256" key="8">
    <source>
        <dbReference type="ARBA" id="ARBA00023136"/>
    </source>
</evidence>
<comment type="subcellular location">
    <subcellularLocation>
        <location evidence="1">Membrane</location>
    </subcellularLocation>
</comment>
<dbReference type="AlphaFoldDB" id="L8GRU7"/>
<dbReference type="PANTHER" id="PTHR11255:SF54">
    <property type="entry name" value="DIACYLGLYCEROL KINASE THETA"/>
    <property type="match status" value="1"/>
</dbReference>
<dbReference type="InterPro" id="IPR037607">
    <property type="entry name" value="DGK"/>
</dbReference>
<dbReference type="SUPFAM" id="SSF111331">
    <property type="entry name" value="NAD kinase/diacylglycerol kinase-like"/>
    <property type="match status" value="1"/>
</dbReference>
<feature type="compositionally biased region" description="Polar residues" evidence="10">
    <location>
        <begin position="12"/>
        <end position="24"/>
    </location>
</feature>
<name>L8GRU7_ACACF</name>
<keyword evidence="7 9" id="KW-0067">ATP-binding</keyword>
<dbReference type="VEuPathDB" id="AmoebaDB:ACA1_378180"/>
<feature type="compositionally biased region" description="Low complexity" evidence="10">
    <location>
        <begin position="35"/>
        <end position="45"/>
    </location>
</feature>
<proteinExistence type="inferred from homology"/>
<feature type="compositionally biased region" description="Basic residues" evidence="10">
    <location>
        <begin position="628"/>
        <end position="652"/>
    </location>
</feature>
<dbReference type="KEGG" id="acan:ACA1_378180"/>
<dbReference type="SMART" id="SM00046">
    <property type="entry name" value="DAGKc"/>
    <property type="match status" value="1"/>
</dbReference>
<comment type="similarity">
    <text evidence="2 9">Belongs to the eukaryotic diacylglycerol kinase family.</text>
</comment>
<dbReference type="Gene3D" id="3.40.50.10330">
    <property type="entry name" value="Probable inorganic polyphosphate/atp-NAD kinase, domain 1"/>
    <property type="match status" value="1"/>
</dbReference>
<dbReference type="RefSeq" id="XP_004337713.1">
    <property type="nucleotide sequence ID" value="XM_004337665.1"/>
</dbReference>
<feature type="compositionally biased region" description="Low complexity" evidence="10">
    <location>
        <begin position="67"/>
        <end position="93"/>
    </location>
</feature>
<evidence type="ECO:0000256" key="5">
    <source>
        <dbReference type="ARBA" id="ARBA00022771"/>
    </source>
</evidence>
<dbReference type="SMART" id="SM00045">
    <property type="entry name" value="DAGKa"/>
    <property type="match status" value="1"/>
</dbReference>
<keyword evidence="3 9" id="KW-0808">Transferase</keyword>
<feature type="compositionally biased region" description="Basic and acidic residues" evidence="10">
    <location>
        <begin position="111"/>
        <end position="125"/>
    </location>
</feature>
<evidence type="ECO:0000256" key="9">
    <source>
        <dbReference type="RuleBase" id="RU361128"/>
    </source>
</evidence>
<accession>L8GRU7</accession>
<organism evidence="12 13">
    <name type="scientific">Acanthamoeba castellanii (strain ATCC 30010 / Neff)</name>
    <dbReference type="NCBI Taxonomy" id="1257118"/>
    <lineage>
        <taxon>Eukaryota</taxon>
        <taxon>Amoebozoa</taxon>
        <taxon>Discosea</taxon>
        <taxon>Longamoebia</taxon>
        <taxon>Centramoebida</taxon>
        <taxon>Acanthamoebidae</taxon>
        <taxon>Acanthamoeba</taxon>
    </lineage>
</organism>
<keyword evidence="6 9" id="KW-0418">Kinase</keyword>